<sequence length="84" mass="9506">MTNSKKIVLTFRNQHGHHFKTSVSRFVSGLDPVAFFEELSDIPMVNFQHSQLTSKELSAGYCAKASYVTTTKTKLIENIREKKG</sequence>
<gene>
    <name evidence="1" type="ORF">I6N95_03630</name>
</gene>
<dbReference type="EMBL" id="JAEEGA010000002">
    <property type="protein sequence ID" value="MBP1040098.1"/>
    <property type="molecule type" value="Genomic_DNA"/>
</dbReference>
<name>A0A940P9S1_9ENTE</name>
<dbReference type="RefSeq" id="WP_209524993.1">
    <property type="nucleotide sequence ID" value="NZ_JAEEGA010000002.1"/>
</dbReference>
<comment type="caution">
    <text evidence="1">The sequence shown here is derived from an EMBL/GenBank/DDBJ whole genome shotgun (WGS) entry which is preliminary data.</text>
</comment>
<accession>A0A940P9S1</accession>
<keyword evidence="2" id="KW-1185">Reference proteome</keyword>
<dbReference type="AlphaFoldDB" id="A0A940P9S1"/>
<evidence type="ECO:0000313" key="1">
    <source>
        <dbReference type="EMBL" id="MBP1040098.1"/>
    </source>
</evidence>
<organism evidence="1 2">
    <name type="scientific">Vagococcus allomyrinae</name>
    <dbReference type="NCBI Taxonomy" id="2794353"/>
    <lineage>
        <taxon>Bacteria</taxon>
        <taxon>Bacillati</taxon>
        <taxon>Bacillota</taxon>
        <taxon>Bacilli</taxon>
        <taxon>Lactobacillales</taxon>
        <taxon>Enterococcaceae</taxon>
        <taxon>Vagococcus</taxon>
    </lineage>
</organism>
<proteinExistence type="predicted"/>
<reference evidence="1" key="1">
    <citation type="submission" date="2020-12" db="EMBL/GenBank/DDBJ databases">
        <title>Vagococcus allomyrinae sp. nov. and Enterococcus lavae sp. nov., isolated from the larvae of Allomyrina dichotoma.</title>
        <authorList>
            <person name="Lee S.D."/>
        </authorList>
    </citation>
    <scope>NUCLEOTIDE SEQUENCE</scope>
    <source>
        <strain evidence="1">BWB3-3</strain>
    </source>
</reference>
<protein>
    <submittedName>
        <fullName evidence="1">Uncharacterized protein</fullName>
    </submittedName>
</protein>
<dbReference type="Proteomes" id="UP000674938">
    <property type="component" value="Unassembled WGS sequence"/>
</dbReference>
<evidence type="ECO:0000313" key="2">
    <source>
        <dbReference type="Proteomes" id="UP000674938"/>
    </source>
</evidence>